<reference evidence="2" key="1">
    <citation type="submission" date="2018-02" db="EMBL/GenBank/DDBJ databases">
        <authorList>
            <person name="Hausmann B."/>
        </authorList>
    </citation>
    <scope>NUCLEOTIDE SEQUENCE [LARGE SCALE GENOMIC DNA]</scope>
    <source>
        <strain evidence="2">Peat soil MAG SbF1</strain>
    </source>
</reference>
<evidence type="ECO:0000313" key="2">
    <source>
        <dbReference type="Proteomes" id="UP000238916"/>
    </source>
</evidence>
<sequence>MIKQGSVPKIVKSIAETFECNDSGEIAEVWDDLRNKLDNLFAQWEEAIIECDDEKLDSQTPDSDELWWSSLAHLAIHNAYHIGQIVYMRKEQGLWETWEE</sequence>
<accession>A0A2U3LLE5</accession>
<organism evidence="1 2">
    <name type="scientific">Candidatus Desulfosporosinus infrequens</name>
    <dbReference type="NCBI Taxonomy" id="2043169"/>
    <lineage>
        <taxon>Bacteria</taxon>
        <taxon>Bacillati</taxon>
        <taxon>Bacillota</taxon>
        <taxon>Clostridia</taxon>
        <taxon>Eubacteriales</taxon>
        <taxon>Desulfitobacteriaceae</taxon>
        <taxon>Desulfosporosinus</taxon>
    </lineage>
</organism>
<dbReference type="SUPFAM" id="SSF109854">
    <property type="entry name" value="DinB/YfiT-like putative metalloenzymes"/>
    <property type="match status" value="1"/>
</dbReference>
<dbReference type="AlphaFoldDB" id="A0A2U3LLE5"/>
<gene>
    <name evidence="1" type="ORF">SBF1_5980002</name>
</gene>
<protein>
    <submittedName>
        <fullName evidence="1">DinB family protein</fullName>
    </submittedName>
</protein>
<name>A0A2U3LLE5_9FIRM</name>
<dbReference type="Gene3D" id="1.20.120.450">
    <property type="entry name" value="dinb family like domain"/>
    <property type="match status" value="1"/>
</dbReference>
<dbReference type="InterPro" id="IPR034660">
    <property type="entry name" value="DinB/YfiT-like"/>
</dbReference>
<dbReference type="EMBL" id="OMOF01000554">
    <property type="protein sequence ID" value="SPF52646.1"/>
    <property type="molecule type" value="Genomic_DNA"/>
</dbReference>
<evidence type="ECO:0000313" key="1">
    <source>
        <dbReference type="EMBL" id="SPF52646.1"/>
    </source>
</evidence>
<dbReference type="Proteomes" id="UP000238916">
    <property type="component" value="Unassembled WGS sequence"/>
</dbReference>
<proteinExistence type="predicted"/>